<evidence type="ECO:0000256" key="1">
    <source>
        <dbReference type="SAM" id="Coils"/>
    </source>
</evidence>
<feature type="coiled-coil region" evidence="1">
    <location>
        <begin position="91"/>
        <end position="118"/>
    </location>
</feature>
<keyword evidence="4" id="KW-1185">Reference proteome</keyword>
<keyword evidence="1" id="KW-0175">Coiled coil</keyword>
<dbReference type="InterPro" id="IPR046703">
    <property type="entry name" value="DUF6776"/>
</dbReference>
<organism evidence="3 4">
    <name type="scientific">Hydrocarboniclastica marina</name>
    <dbReference type="NCBI Taxonomy" id="2259620"/>
    <lineage>
        <taxon>Bacteria</taxon>
        <taxon>Pseudomonadati</taxon>
        <taxon>Pseudomonadota</taxon>
        <taxon>Gammaproteobacteria</taxon>
        <taxon>Alteromonadales</taxon>
        <taxon>Alteromonadaceae</taxon>
        <taxon>Hydrocarboniclastica</taxon>
    </lineage>
</organism>
<reference evidence="3 4" key="1">
    <citation type="submission" date="2018-07" db="EMBL/GenBank/DDBJ databases">
        <title>Marsedoiliclastica nanhaica gen. nov. sp. nov., a novel marine hydrocarbonoclastic bacterium isolated from an in-situ enriched hydrocarbon-degrading consortium in deep-sea sediment.</title>
        <authorList>
            <person name="Dong C."/>
            <person name="Ma T."/>
            <person name="Liu R."/>
            <person name="Shao Z."/>
        </authorList>
    </citation>
    <scope>NUCLEOTIDE SEQUENCE [LARGE SCALE GENOMIC DNA]</scope>
    <source>
        <strain evidence="4">soil36-7</strain>
    </source>
</reference>
<sequence>MKRATSSDLRVVKHQPGLRLRQFLILLGFSICAGVIGFFIGTRHAEFQHKDFAKTRAVLAQQVGELQEENTRLRQIQINLERGNHIDQQAILEAQRTISQLEKTVAQLNSDLSFYKNIMAPGEVETNLQVQRLLLSPVGEGRRFRFRLSLTQVGDNRSYIAGQAAVSILGQRGGEKEVIPLRDVTESIDEVGVAFRFRYFQDVEGEMVLPEGFTPSAVQIVAQAEGNKSARVERRFEWDELIRE</sequence>
<accession>A0A4P7XFN6</accession>
<keyword evidence="2" id="KW-0472">Membrane</keyword>
<evidence type="ECO:0000256" key="2">
    <source>
        <dbReference type="SAM" id="Phobius"/>
    </source>
</evidence>
<protein>
    <submittedName>
        <fullName evidence="3">Uncharacterized protein</fullName>
    </submittedName>
</protein>
<dbReference type="OrthoDB" id="7056878at2"/>
<dbReference type="Proteomes" id="UP000298049">
    <property type="component" value="Chromosome"/>
</dbReference>
<keyword evidence="2" id="KW-1133">Transmembrane helix</keyword>
<feature type="transmembrane region" description="Helical" evidence="2">
    <location>
        <begin position="20"/>
        <end position="40"/>
    </location>
</feature>
<proteinExistence type="predicted"/>
<dbReference type="AlphaFoldDB" id="A0A4P7XFN6"/>
<evidence type="ECO:0000313" key="3">
    <source>
        <dbReference type="EMBL" id="QCF24932.1"/>
    </source>
</evidence>
<keyword evidence="2" id="KW-0812">Transmembrane</keyword>
<dbReference type="RefSeq" id="WP_136546642.1">
    <property type="nucleotide sequence ID" value="NZ_CP031093.1"/>
</dbReference>
<name>A0A4P7XFN6_9ALTE</name>
<dbReference type="Pfam" id="PF20567">
    <property type="entry name" value="DUF6776"/>
    <property type="match status" value="1"/>
</dbReference>
<gene>
    <name evidence="3" type="ORF">soil367_02640</name>
</gene>
<dbReference type="KEGG" id="hmi:soil367_02640"/>
<evidence type="ECO:0000313" key="4">
    <source>
        <dbReference type="Proteomes" id="UP000298049"/>
    </source>
</evidence>
<dbReference type="EMBL" id="CP031093">
    <property type="protein sequence ID" value="QCF24932.1"/>
    <property type="molecule type" value="Genomic_DNA"/>
</dbReference>